<keyword evidence="1" id="KW-0812">Transmembrane</keyword>
<feature type="transmembrane region" description="Helical" evidence="1">
    <location>
        <begin position="51"/>
        <end position="72"/>
    </location>
</feature>
<accession>A0A6J7CTF6</accession>
<name>A0A6J7CTF6_9ZZZZ</name>
<dbReference type="Pfam" id="PF20447">
    <property type="entry name" value="DUF6704"/>
    <property type="match status" value="1"/>
</dbReference>
<keyword evidence="1" id="KW-1133">Transmembrane helix</keyword>
<keyword evidence="1" id="KW-0472">Membrane</keyword>
<organism evidence="2">
    <name type="scientific">freshwater metagenome</name>
    <dbReference type="NCBI Taxonomy" id="449393"/>
    <lineage>
        <taxon>unclassified sequences</taxon>
        <taxon>metagenomes</taxon>
        <taxon>ecological metagenomes</taxon>
    </lineage>
</organism>
<dbReference type="EMBL" id="CAFBLS010000015">
    <property type="protein sequence ID" value="CAB4861050.1"/>
    <property type="molecule type" value="Genomic_DNA"/>
</dbReference>
<evidence type="ECO:0000313" key="2">
    <source>
        <dbReference type="EMBL" id="CAB4861050.1"/>
    </source>
</evidence>
<dbReference type="InterPro" id="IPR046550">
    <property type="entry name" value="DUF6704"/>
</dbReference>
<evidence type="ECO:0000256" key="1">
    <source>
        <dbReference type="SAM" id="Phobius"/>
    </source>
</evidence>
<protein>
    <submittedName>
        <fullName evidence="2">Unannotated protein</fullName>
    </submittedName>
</protein>
<dbReference type="NCBIfam" id="NF041681">
    <property type="entry name" value="HGxxPAAW"/>
    <property type="match status" value="1"/>
</dbReference>
<sequence length="75" mass="7758">MNEVTGTAPTRTVHHGNTPAAWTTVVLVTLAFTVGTLAVMLANWIMFAGGVVLLVVAGIVGKAMQMLGLGAVPRR</sequence>
<feature type="transmembrane region" description="Helical" evidence="1">
    <location>
        <begin position="20"/>
        <end position="45"/>
    </location>
</feature>
<reference evidence="2" key="1">
    <citation type="submission" date="2020-05" db="EMBL/GenBank/DDBJ databases">
        <authorList>
            <person name="Chiriac C."/>
            <person name="Salcher M."/>
            <person name="Ghai R."/>
            <person name="Kavagutti S V."/>
        </authorList>
    </citation>
    <scope>NUCLEOTIDE SEQUENCE</scope>
</reference>
<dbReference type="AlphaFoldDB" id="A0A6J7CTF6"/>
<proteinExistence type="predicted"/>
<gene>
    <name evidence="2" type="ORF">UFOPK3402_00210</name>
</gene>